<organism evidence="2 3">
    <name type="scientific">Arabidopsis thaliana x Arabidopsis arenosa</name>
    <dbReference type="NCBI Taxonomy" id="1240361"/>
    <lineage>
        <taxon>Eukaryota</taxon>
        <taxon>Viridiplantae</taxon>
        <taxon>Streptophyta</taxon>
        <taxon>Embryophyta</taxon>
        <taxon>Tracheophyta</taxon>
        <taxon>Spermatophyta</taxon>
        <taxon>Magnoliopsida</taxon>
        <taxon>eudicotyledons</taxon>
        <taxon>Gunneridae</taxon>
        <taxon>Pentapetalae</taxon>
        <taxon>rosids</taxon>
        <taxon>malvids</taxon>
        <taxon>Brassicales</taxon>
        <taxon>Brassicaceae</taxon>
        <taxon>Camelineae</taxon>
        <taxon>Arabidopsis</taxon>
    </lineage>
</organism>
<reference evidence="2 3" key="1">
    <citation type="submission" date="2020-12" db="EMBL/GenBank/DDBJ databases">
        <title>Concerted genomic and epigenomic changes stabilize Arabidopsis allopolyploids.</title>
        <authorList>
            <person name="Chen Z."/>
        </authorList>
    </citation>
    <scope>NUCLEOTIDE SEQUENCE [LARGE SCALE GENOMIC DNA]</scope>
    <source>
        <strain evidence="2">Allo738</strain>
        <tissue evidence="2">Leaf</tissue>
    </source>
</reference>
<keyword evidence="2" id="KW-0695">RNA-directed DNA polymerase</keyword>
<dbReference type="Proteomes" id="UP000694240">
    <property type="component" value="Chromosome 9"/>
</dbReference>
<feature type="region of interest" description="Disordered" evidence="1">
    <location>
        <begin position="13"/>
        <end position="36"/>
    </location>
</feature>
<comment type="caution">
    <text evidence="2">The sequence shown here is derived from an EMBL/GenBank/DDBJ whole genome shotgun (WGS) entry which is preliminary data.</text>
</comment>
<dbReference type="GO" id="GO:0003964">
    <property type="term" value="F:RNA-directed DNA polymerase activity"/>
    <property type="evidence" value="ECO:0007669"/>
    <property type="project" value="UniProtKB-KW"/>
</dbReference>
<name>A0A8T2A4Q4_9BRAS</name>
<sequence length="230" mass="26737">MILESTKDLECDKELVAEEELEPEEQLEPEEHFERDNELVAEKEYGKDEIEIEDGVEVLTLTLLDPKDHVKKGLRFCIGDGSLINAWLDPWLPLHTPRPPRKTSSAPDQIMVRELLTSTITYWDLQKINDWIVPEDIDTIPSIKICSTAKEDLLGWHYTRDRMFIVKSAYWLATHLPENDPPQPPPGNIQLKQLLWKITTAPKIKHFCWKFLLGALPTGETLRRRHINRD</sequence>
<proteinExistence type="predicted"/>
<evidence type="ECO:0000313" key="3">
    <source>
        <dbReference type="Proteomes" id="UP000694240"/>
    </source>
</evidence>
<evidence type="ECO:0000313" key="2">
    <source>
        <dbReference type="EMBL" id="KAG7568138.1"/>
    </source>
</evidence>
<protein>
    <submittedName>
        <fullName evidence="2">Reverse transcriptase zinc-binding domain</fullName>
    </submittedName>
</protein>
<feature type="compositionally biased region" description="Acidic residues" evidence="1">
    <location>
        <begin position="17"/>
        <end position="28"/>
    </location>
</feature>
<dbReference type="AlphaFoldDB" id="A0A8T2A4Q4"/>
<keyword evidence="2" id="KW-0548">Nucleotidyltransferase</keyword>
<gene>
    <name evidence="2" type="ORF">ISN45_Aa04g009770</name>
</gene>
<dbReference type="EMBL" id="JAEFBK010000009">
    <property type="protein sequence ID" value="KAG7568138.1"/>
    <property type="molecule type" value="Genomic_DNA"/>
</dbReference>
<keyword evidence="2" id="KW-0808">Transferase</keyword>
<evidence type="ECO:0000256" key="1">
    <source>
        <dbReference type="SAM" id="MobiDB-lite"/>
    </source>
</evidence>
<keyword evidence="3" id="KW-1185">Reference proteome</keyword>
<accession>A0A8T2A4Q4</accession>